<dbReference type="PANTHER" id="PTHR31876">
    <property type="entry name" value="COV-LIKE PROTEIN 1"/>
    <property type="match status" value="1"/>
</dbReference>
<reference evidence="3 4" key="1">
    <citation type="submission" date="2020-04" db="EMBL/GenBank/DDBJ databases">
        <title>Usitatibacter rugosus gen. nov., sp. nov. and Usitatibacter palustris sp. nov., novel members of Usitatibacteraceae fam. nov. within the order Nitrosomonadales isolated from soil.</title>
        <authorList>
            <person name="Huber K.J."/>
            <person name="Neumann-Schaal M."/>
            <person name="Geppert A."/>
            <person name="Luckner M."/>
            <person name="Wanner G."/>
            <person name="Overmann J."/>
        </authorList>
    </citation>
    <scope>NUCLEOTIDE SEQUENCE [LARGE SCALE GENOMIC DNA]</scope>
    <source>
        <strain evidence="3 4">0125_3</strain>
    </source>
</reference>
<evidence type="ECO:0000313" key="3">
    <source>
        <dbReference type="EMBL" id="QJR12519.1"/>
    </source>
</evidence>
<name>A0A6M4GZ33_9PROT</name>
<dbReference type="AlphaFoldDB" id="A0A6M4GZ33"/>
<feature type="transmembrane region" description="Helical" evidence="2">
    <location>
        <begin position="9"/>
        <end position="31"/>
    </location>
</feature>
<dbReference type="Proteomes" id="UP000501534">
    <property type="component" value="Chromosome"/>
</dbReference>
<feature type="region of interest" description="Disordered" evidence="1">
    <location>
        <begin position="199"/>
        <end position="222"/>
    </location>
</feature>
<sequence>MGMATLRRYFIAGLLVWIPLGITLWVLKLLVDVMDQSLLLVPDTYQTEAVLGFHVPGLGIILTLAILLVTGALAANFFGRKLLLLGDSLVGRIPIVRSIYGGVKQISDTLFSAEGQAFRRAVLVRYPHQGAWTVALVTGSPRHEVTDHVGHEHISVFVPTTPNITAGFFLMVPRNQAIELEMSVDDALKYIISMGVAEPPRRHRPEGLRPGTDPDPTPSPKT</sequence>
<organism evidence="3 4">
    <name type="scientific">Usitatibacter rugosus</name>
    <dbReference type="NCBI Taxonomy" id="2732067"/>
    <lineage>
        <taxon>Bacteria</taxon>
        <taxon>Pseudomonadati</taxon>
        <taxon>Pseudomonadota</taxon>
        <taxon>Betaproteobacteria</taxon>
        <taxon>Nitrosomonadales</taxon>
        <taxon>Usitatibacteraceae</taxon>
        <taxon>Usitatibacter</taxon>
    </lineage>
</organism>
<protein>
    <recommendedName>
        <fullName evidence="5">DUF502 domain-containing protein</fullName>
    </recommendedName>
</protein>
<dbReference type="EMBL" id="CP053069">
    <property type="protein sequence ID" value="QJR12519.1"/>
    <property type="molecule type" value="Genomic_DNA"/>
</dbReference>
<keyword evidence="2" id="KW-1133">Transmembrane helix</keyword>
<feature type="transmembrane region" description="Helical" evidence="2">
    <location>
        <begin position="51"/>
        <end position="75"/>
    </location>
</feature>
<keyword evidence="2" id="KW-0472">Membrane</keyword>
<dbReference type="InterPro" id="IPR007462">
    <property type="entry name" value="COV1-like"/>
</dbReference>
<feature type="compositionally biased region" description="Pro residues" evidence="1">
    <location>
        <begin position="213"/>
        <end position="222"/>
    </location>
</feature>
<evidence type="ECO:0000313" key="4">
    <source>
        <dbReference type="Proteomes" id="UP000501534"/>
    </source>
</evidence>
<keyword evidence="4" id="KW-1185">Reference proteome</keyword>
<dbReference type="PANTHER" id="PTHR31876:SF26">
    <property type="entry name" value="PROTEIN LIKE COV 2"/>
    <property type="match status" value="1"/>
</dbReference>
<dbReference type="Pfam" id="PF04367">
    <property type="entry name" value="DUF502"/>
    <property type="match status" value="1"/>
</dbReference>
<accession>A0A6M4GZ33</accession>
<evidence type="ECO:0000256" key="1">
    <source>
        <dbReference type="SAM" id="MobiDB-lite"/>
    </source>
</evidence>
<keyword evidence="2" id="KW-0812">Transmembrane</keyword>
<proteinExistence type="predicted"/>
<evidence type="ECO:0008006" key="5">
    <source>
        <dbReference type="Google" id="ProtNLM"/>
    </source>
</evidence>
<gene>
    <name evidence="3" type="ORF">DSM104443_03605</name>
</gene>
<evidence type="ECO:0000256" key="2">
    <source>
        <dbReference type="SAM" id="Phobius"/>
    </source>
</evidence>
<dbReference type="KEGG" id="uru:DSM104443_03605"/>